<dbReference type="PROSITE" id="PS51257">
    <property type="entry name" value="PROKAR_LIPOPROTEIN"/>
    <property type="match status" value="1"/>
</dbReference>
<dbReference type="EMBL" id="AACS02000002">
    <property type="protein sequence ID" value="EFI28333.1"/>
    <property type="molecule type" value="Genomic_DNA"/>
</dbReference>
<dbReference type="HOGENOM" id="CLU_1740431_0_0_1"/>
<dbReference type="InParanoid" id="D6RKW4"/>
<reference evidence="1 2" key="1">
    <citation type="journal article" date="2010" name="Proc. Natl. Acad. Sci. U.S.A.">
        <title>Insights into evolution of multicellular fungi from the assembled chromosomes of the mushroom Coprinopsis cinerea (Coprinus cinereus).</title>
        <authorList>
            <person name="Stajich J.E."/>
            <person name="Wilke S.K."/>
            <person name="Ahren D."/>
            <person name="Au C.H."/>
            <person name="Birren B.W."/>
            <person name="Borodovsky M."/>
            <person name="Burns C."/>
            <person name="Canback B."/>
            <person name="Casselton L.A."/>
            <person name="Cheng C.K."/>
            <person name="Deng J."/>
            <person name="Dietrich F.S."/>
            <person name="Fargo D.C."/>
            <person name="Farman M.L."/>
            <person name="Gathman A.C."/>
            <person name="Goldberg J."/>
            <person name="Guigo R."/>
            <person name="Hoegger P.J."/>
            <person name="Hooker J.B."/>
            <person name="Huggins A."/>
            <person name="James T.Y."/>
            <person name="Kamada T."/>
            <person name="Kilaru S."/>
            <person name="Kodira C."/>
            <person name="Kues U."/>
            <person name="Kupfer D."/>
            <person name="Kwan H.S."/>
            <person name="Lomsadze A."/>
            <person name="Li W."/>
            <person name="Lilly W.W."/>
            <person name="Ma L.J."/>
            <person name="Mackey A.J."/>
            <person name="Manning G."/>
            <person name="Martin F."/>
            <person name="Muraguchi H."/>
            <person name="Natvig D.O."/>
            <person name="Palmerini H."/>
            <person name="Ramesh M.A."/>
            <person name="Rehmeyer C.J."/>
            <person name="Roe B.A."/>
            <person name="Shenoy N."/>
            <person name="Stanke M."/>
            <person name="Ter-Hovhannisyan V."/>
            <person name="Tunlid A."/>
            <person name="Velagapudi R."/>
            <person name="Vision T.J."/>
            <person name="Zeng Q."/>
            <person name="Zolan M.E."/>
            <person name="Pukkila P.J."/>
        </authorList>
    </citation>
    <scope>NUCLEOTIDE SEQUENCE [LARGE SCALE GENOMIC DNA]</scope>
    <source>
        <strain evidence="2">Okayama-7 / 130 / ATCC MYA-4618 / FGSC 9003</strain>
    </source>
</reference>
<gene>
    <name evidence="1" type="ORF">CC1G_13862</name>
</gene>
<proteinExistence type="predicted"/>
<sequence>MTSRQRRGPQIATLLVSSCRLTRPRERRGACRDYGRRLPVPVTQATNPRRTILLNLAIATIPPLTNLTSALHQTMFPTSIFGGLPIGWYFVGIPWNGGYNDAMAHPSHEHSTHVLSVHLATLALVLCPGGDMLTYGDLWRDGVCWTRWVK</sequence>
<organism evidence="1 2">
    <name type="scientific">Coprinopsis cinerea (strain Okayama-7 / 130 / ATCC MYA-4618 / FGSC 9003)</name>
    <name type="common">Inky cap fungus</name>
    <name type="synonym">Hormographiella aspergillata</name>
    <dbReference type="NCBI Taxonomy" id="240176"/>
    <lineage>
        <taxon>Eukaryota</taxon>
        <taxon>Fungi</taxon>
        <taxon>Dikarya</taxon>
        <taxon>Basidiomycota</taxon>
        <taxon>Agaricomycotina</taxon>
        <taxon>Agaricomycetes</taxon>
        <taxon>Agaricomycetidae</taxon>
        <taxon>Agaricales</taxon>
        <taxon>Agaricineae</taxon>
        <taxon>Psathyrellaceae</taxon>
        <taxon>Coprinopsis</taxon>
    </lineage>
</organism>
<dbReference type="RefSeq" id="XP_002911827.1">
    <property type="nucleotide sequence ID" value="XM_002911781.1"/>
</dbReference>
<evidence type="ECO:0000313" key="2">
    <source>
        <dbReference type="Proteomes" id="UP000001861"/>
    </source>
</evidence>
<dbReference type="VEuPathDB" id="FungiDB:CC1G_13862"/>
<keyword evidence="2" id="KW-1185">Reference proteome</keyword>
<dbReference type="Proteomes" id="UP000001861">
    <property type="component" value="Unassembled WGS sequence"/>
</dbReference>
<dbReference type="GeneID" id="9379835"/>
<dbReference type="AlphaFoldDB" id="D6RKW4"/>
<accession>D6RKW4</accession>
<evidence type="ECO:0000313" key="1">
    <source>
        <dbReference type="EMBL" id="EFI28333.1"/>
    </source>
</evidence>
<protein>
    <submittedName>
        <fullName evidence="1">Uncharacterized protein</fullName>
    </submittedName>
</protein>
<dbReference type="KEGG" id="cci:CC1G_13862"/>
<name>D6RKW4_COPC7</name>
<comment type="caution">
    <text evidence="1">The sequence shown here is derived from an EMBL/GenBank/DDBJ whole genome shotgun (WGS) entry which is preliminary data.</text>
</comment>